<reference evidence="3 4" key="1">
    <citation type="submission" date="2020-07" db="EMBL/GenBank/DDBJ databases">
        <title>Sequencing the genomes of 1000 actinobacteria strains.</title>
        <authorList>
            <person name="Klenk H.-P."/>
        </authorList>
    </citation>
    <scope>NUCLEOTIDE SEQUENCE [LARGE SCALE GENOMIC DNA]</scope>
    <source>
        <strain evidence="3 4">DSM 19663</strain>
    </source>
</reference>
<dbReference type="PANTHER" id="PTHR33164:SF43">
    <property type="entry name" value="HTH-TYPE TRANSCRIPTIONAL REPRESSOR YETL"/>
    <property type="match status" value="1"/>
</dbReference>
<gene>
    <name evidence="3" type="ORF">FHX53_000885</name>
</gene>
<dbReference type="PANTHER" id="PTHR33164">
    <property type="entry name" value="TRANSCRIPTIONAL REGULATOR, MARR FAMILY"/>
    <property type="match status" value="1"/>
</dbReference>
<sequence>MSESTQGAPRFGTSHAATLLLRELLDVTEDFERSLGGELAVNPTDLTAMQHLIVAGSLSPTALAERLDLSSAAVTTVIDRLERLGHVRRTPNPDDRRGTLVVPEPASVGRAMSRIIPMVTEVDSAIHDFDDDEQMIITRYLQRVVDTYREHAGPAERPRAWRADAPPRRPSGSGSPARPPEA</sequence>
<dbReference type="GO" id="GO:0003677">
    <property type="term" value="F:DNA binding"/>
    <property type="evidence" value="ECO:0007669"/>
    <property type="project" value="UniProtKB-KW"/>
</dbReference>
<dbReference type="InterPro" id="IPR036388">
    <property type="entry name" value="WH-like_DNA-bd_sf"/>
</dbReference>
<dbReference type="PROSITE" id="PS50995">
    <property type="entry name" value="HTH_MARR_2"/>
    <property type="match status" value="1"/>
</dbReference>
<dbReference type="InterPro" id="IPR036390">
    <property type="entry name" value="WH_DNA-bd_sf"/>
</dbReference>
<feature type="domain" description="HTH marR-type" evidence="2">
    <location>
        <begin position="17"/>
        <end position="146"/>
    </location>
</feature>
<organism evidence="3 4">
    <name type="scientific">Microcella alkalica</name>
    <dbReference type="NCBI Taxonomy" id="355930"/>
    <lineage>
        <taxon>Bacteria</taxon>
        <taxon>Bacillati</taxon>
        <taxon>Actinomycetota</taxon>
        <taxon>Actinomycetes</taxon>
        <taxon>Micrococcales</taxon>
        <taxon>Microbacteriaceae</taxon>
        <taxon>Microcella</taxon>
    </lineage>
</organism>
<dbReference type="GO" id="GO:0006950">
    <property type="term" value="P:response to stress"/>
    <property type="evidence" value="ECO:0007669"/>
    <property type="project" value="TreeGrafter"/>
</dbReference>
<dbReference type="Pfam" id="PF01047">
    <property type="entry name" value="MarR"/>
    <property type="match status" value="1"/>
</dbReference>
<dbReference type="InterPro" id="IPR039422">
    <property type="entry name" value="MarR/SlyA-like"/>
</dbReference>
<dbReference type="Proteomes" id="UP000585905">
    <property type="component" value="Unassembled WGS sequence"/>
</dbReference>
<comment type="caution">
    <text evidence="3">The sequence shown here is derived from an EMBL/GenBank/DDBJ whole genome shotgun (WGS) entry which is preliminary data.</text>
</comment>
<evidence type="ECO:0000256" key="1">
    <source>
        <dbReference type="SAM" id="MobiDB-lite"/>
    </source>
</evidence>
<evidence type="ECO:0000313" key="4">
    <source>
        <dbReference type="Proteomes" id="UP000585905"/>
    </source>
</evidence>
<dbReference type="SMART" id="SM00347">
    <property type="entry name" value="HTH_MARR"/>
    <property type="match status" value="1"/>
</dbReference>
<dbReference type="AlphaFoldDB" id="A0A839E676"/>
<evidence type="ECO:0000313" key="3">
    <source>
        <dbReference type="EMBL" id="MBA8847300.1"/>
    </source>
</evidence>
<feature type="compositionally biased region" description="Basic and acidic residues" evidence="1">
    <location>
        <begin position="151"/>
        <end position="167"/>
    </location>
</feature>
<accession>A0A839E676</accession>
<keyword evidence="4" id="KW-1185">Reference proteome</keyword>
<protein>
    <submittedName>
        <fullName evidence="3">DNA-binding MarR family transcriptional regulator</fullName>
    </submittedName>
</protein>
<dbReference type="InterPro" id="IPR000835">
    <property type="entry name" value="HTH_MarR-typ"/>
</dbReference>
<dbReference type="SUPFAM" id="SSF46785">
    <property type="entry name" value="Winged helix' DNA-binding domain"/>
    <property type="match status" value="1"/>
</dbReference>
<keyword evidence="3" id="KW-0238">DNA-binding</keyword>
<dbReference type="RefSeq" id="WP_343050812.1">
    <property type="nucleotide sequence ID" value="NZ_BAAAOV010000001.1"/>
</dbReference>
<name>A0A839E676_9MICO</name>
<dbReference type="GO" id="GO:0003700">
    <property type="term" value="F:DNA-binding transcription factor activity"/>
    <property type="evidence" value="ECO:0007669"/>
    <property type="project" value="InterPro"/>
</dbReference>
<dbReference type="EMBL" id="JACGWX010000002">
    <property type="protein sequence ID" value="MBA8847300.1"/>
    <property type="molecule type" value="Genomic_DNA"/>
</dbReference>
<evidence type="ECO:0000259" key="2">
    <source>
        <dbReference type="PROSITE" id="PS50995"/>
    </source>
</evidence>
<feature type="region of interest" description="Disordered" evidence="1">
    <location>
        <begin position="151"/>
        <end position="182"/>
    </location>
</feature>
<dbReference type="Gene3D" id="1.10.10.10">
    <property type="entry name" value="Winged helix-like DNA-binding domain superfamily/Winged helix DNA-binding domain"/>
    <property type="match status" value="1"/>
</dbReference>
<proteinExistence type="predicted"/>